<dbReference type="CDD" id="cd00093">
    <property type="entry name" value="HTH_XRE"/>
    <property type="match status" value="1"/>
</dbReference>
<sequence>MNKVKFARLEAGYTQTKLCKLVKTSPKKLVEIERGNTDNVSKILMIRLSQALKTPIKELFFEDVKEYEVVRNEYI</sequence>
<dbReference type="SUPFAM" id="SSF47413">
    <property type="entry name" value="lambda repressor-like DNA-binding domains"/>
    <property type="match status" value="1"/>
</dbReference>
<dbReference type="InterPro" id="IPR010982">
    <property type="entry name" value="Lambda_DNA-bd_dom_sf"/>
</dbReference>
<dbReference type="PROSITE" id="PS50943">
    <property type="entry name" value="HTH_CROC1"/>
    <property type="match status" value="1"/>
</dbReference>
<gene>
    <name evidence="1" type="ORF">CNEO2_940004</name>
</gene>
<name>A0AAD2DHT0_9CLOT</name>
<reference evidence="1" key="1">
    <citation type="submission" date="2022-10" db="EMBL/GenBank/DDBJ databases">
        <authorList>
            <person name="Aires J."/>
            <person name="Mesa V."/>
        </authorList>
    </citation>
    <scope>NUCLEOTIDE SEQUENCE</scope>
    <source>
        <strain evidence="1">Clostridium neonatale JD116</strain>
    </source>
</reference>
<organism evidence="1 2">
    <name type="scientific">Clostridium neonatale</name>
    <dbReference type="NCBI Taxonomy" id="137838"/>
    <lineage>
        <taxon>Bacteria</taxon>
        <taxon>Bacillati</taxon>
        <taxon>Bacillota</taxon>
        <taxon>Clostridia</taxon>
        <taxon>Eubacteriales</taxon>
        <taxon>Clostridiaceae</taxon>
        <taxon>Clostridium</taxon>
    </lineage>
</organism>
<accession>A0AAD2DHT0</accession>
<dbReference type="GO" id="GO:0003677">
    <property type="term" value="F:DNA binding"/>
    <property type="evidence" value="ECO:0007669"/>
    <property type="project" value="InterPro"/>
</dbReference>
<dbReference type="Gene3D" id="1.10.260.40">
    <property type="entry name" value="lambda repressor-like DNA-binding domains"/>
    <property type="match status" value="1"/>
</dbReference>
<dbReference type="RefSeq" id="WP_210887005.1">
    <property type="nucleotide sequence ID" value="NZ_CAMRXC010000291.1"/>
</dbReference>
<dbReference type="AlphaFoldDB" id="A0AAD2DHT0"/>
<protein>
    <submittedName>
        <fullName evidence="1">XRE family transcriptional regulator</fullName>
    </submittedName>
</protein>
<dbReference type="Proteomes" id="UP001189143">
    <property type="component" value="Unassembled WGS sequence"/>
</dbReference>
<dbReference type="Pfam" id="PF01381">
    <property type="entry name" value="HTH_3"/>
    <property type="match status" value="1"/>
</dbReference>
<evidence type="ECO:0000313" key="2">
    <source>
        <dbReference type="Proteomes" id="UP001189143"/>
    </source>
</evidence>
<dbReference type="SMART" id="SM00530">
    <property type="entry name" value="HTH_XRE"/>
    <property type="match status" value="1"/>
</dbReference>
<dbReference type="InterPro" id="IPR001387">
    <property type="entry name" value="Cro/C1-type_HTH"/>
</dbReference>
<dbReference type="EMBL" id="CAMTCP010000297">
    <property type="protein sequence ID" value="CAI3696574.1"/>
    <property type="molecule type" value="Genomic_DNA"/>
</dbReference>
<comment type="caution">
    <text evidence="1">The sequence shown here is derived from an EMBL/GenBank/DDBJ whole genome shotgun (WGS) entry which is preliminary data.</text>
</comment>
<proteinExistence type="predicted"/>
<evidence type="ECO:0000313" key="1">
    <source>
        <dbReference type="EMBL" id="CAI3696574.1"/>
    </source>
</evidence>